<feature type="domain" description="FAD dependent oxidoreductase" evidence="2">
    <location>
        <begin position="15"/>
        <end position="356"/>
    </location>
</feature>
<dbReference type="GO" id="GO:0005737">
    <property type="term" value="C:cytoplasm"/>
    <property type="evidence" value="ECO:0007669"/>
    <property type="project" value="TreeGrafter"/>
</dbReference>
<name>A0A6G3Y0P9_9ACTN</name>
<proteinExistence type="predicted"/>
<dbReference type="AlphaFoldDB" id="A0A6G3Y0P9"/>
<organism evidence="3">
    <name type="scientific">Streptomyces sp. SID7499</name>
    <dbReference type="NCBI Taxonomy" id="2706086"/>
    <lineage>
        <taxon>Bacteria</taxon>
        <taxon>Bacillati</taxon>
        <taxon>Actinomycetota</taxon>
        <taxon>Actinomycetes</taxon>
        <taxon>Kitasatosporales</taxon>
        <taxon>Streptomycetaceae</taxon>
        <taxon>Streptomyces</taxon>
    </lineage>
</organism>
<dbReference type="GO" id="GO:0016491">
    <property type="term" value="F:oxidoreductase activity"/>
    <property type="evidence" value="ECO:0007669"/>
    <property type="project" value="UniProtKB-KW"/>
</dbReference>
<dbReference type="Gene3D" id="3.50.50.60">
    <property type="entry name" value="FAD/NAD(P)-binding domain"/>
    <property type="match status" value="1"/>
</dbReference>
<dbReference type="PANTHER" id="PTHR13847">
    <property type="entry name" value="SARCOSINE DEHYDROGENASE-RELATED"/>
    <property type="match status" value="1"/>
</dbReference>
<gene>
    <name evidence="3" type="ORF">G3M58_95630</name>
</gene>
<dbReference type="EMBL" id="JAAGMN010010374">
    <property type="protein sequence ID" value="NEE23477.1"/>
    <property type="molecule type" value="Genomic_DNA"/>
</dbReference>
<sequence>MSERPTGTGEAPPYDLAVVGAGVVGALAAYYAVRRDPGRRVAVITHTGRATSATRYSAGFDTPTGHNPAQRALAARSTALFDELAAGLGGAGRAPVDVRWLVARENTAALDATMADGGRTRPVTGEQRAQLDRTFPGLAHGDDQVLLTTAPMTAGQPQWLADRLLDEVLAGRPDNTLIEGFRVTDVRRTGGRVELVAADGSRITAAKTVLAPGPWVLGGPVAAAARERGARVKKVVAFHIMTPPPPGAPALVLEDADAFLLPHRPGGHWIFSITSPDWDRGPDEPLAIDARDRELARALLARHVPGFLPHLLGGRVHSDCFTPGHLPVVDTVGGDDVVMAIGGSGSGYRLAPAMAEDALNLLDGRART</sequence>
<dbReference type="Gene3D" id="3.30.9.10">
    <property type="entry name" value="D-Amino Acid Oxidase, subunit A, domain 2"/>
    <property type="match status" value="1"/>
</dbReference>
<dbReference type="SUPFAM" id="SSF51905">
    <property type="entry name" value="FAD/NAD(P)-binding domain"/>
    <property type="match status" value="1"/>
</dbReference>
<evidence type="ECO:0000313" key="3">
    <source>
        <dbReference type="EMBL" id="NEE23477.1"/>
    </source>
</evidence>
<dbReference type="Pfam" id="PF01266">
    <property type="entry name" value="DAO"/>
    <property type="match status" value="1"/>
</dbReference>
<dbReference type="PANTHER" id="PTHR13847:SF287">
    <property type="entry name" value="FAD-DEPENDENT OXIDOREDUCTASE DOMAIN-CONTAINING PROTEIN 1"/>
    <property type="match status" value="1"/>
</dbReference>
<keyword evidence="1" id="KW-0560">Oxidoreductase</keyword>
<accession>A0A6G3Y0P9</accession>
<comment type="caution">
    <text evidence="3">The sequence shown here is derived from an EMBL/GenBank/DDBJ whole genome shotgun (WGS) entry which is preliminary data.</text>
</comment>
<evidence type="ECO:0000256" key="1">
    <source>
        <dbReference type="ARBA" id="ARBA00023002"/>
    </source>
</evidence>
<dbReference type="InterPro" id="IPR006076">
    <property type="entry name" value="FAD-dep_OxRdtase"/>
</dbReference>
<reference evidence="3" key="1">
    <citation type="submission" date="2020-01" db="EMBL/GenBank/DDBJ databases">
        <title>Insect and environment-associated Actinomycetes.</title>
        <authorList>
            <person name="Currrie C."/>
            <person name="Chevrette M."/>
            <person name="Carlson C."/>
            <person name="Stubbendieck R."/>
            <person name="Wendt-Pienkowski E."/>
        </authorList>
    </citation>
    <scope>NUCLEOTIDE SEQUENCE</scope>
    <source>
        <strain evidence="3">SID7499</strain>
    </source>
</reference>
<dbReference type="InterPro" id="IPR036188">
    <property type="entry name" value="FAD/NAD-bd_sf"/>
</dbReference>
<evidence type="ECO:0000259" key="2">
    <source>
        <dbReference type="Pfam" id="PF01266"/>
    </source>
</evidence>
<protein>
    <submittedName>
        <fullName evidence="3">FAD-binding oxidoreductase</fullName>
    </submittedName>
</protein>